<name>A0A0G1A6U1_9BACT</name>
<evidence type="ECO:0000313" key="1">
    <source>
        <dbReference type="EMBL" id="KKS56745.1"/>
    </source>
</evidence>
<gene>
    <name evidence="1" type="ORF">UV20_C0006G0028</name>
</gene>
<dbReference type="AlphaFoldDB" id="A0A0G1A6U1"/>
<dbReference type="Proteomes" id="UP000034837">
    <property type="component" value="Unassembled WGS sequence"/>
</dbReference>
<proteinExistence type="predicted"/>
<protein>
    <submittedName>
        <fullName evidence="1">Uncharacterized protein</fullName>
    </submittedName>
</protein>
<sequence length="219" mass="24768">MRNHKEVPMFMFLRRRWKALDGTNLRHVLIPPGVYEMERFLDPLGSVWLVIKGTSYGATENFWRRWINTPGTNYGDFAVVIIEELPAGMKLADPKRIGPAPKEQGGVFATELREDKLTVAFLWAPDGSHASSVSILKEVWVKAGRKEYESDGDDPRYLVFHVYNYLDPSKTIPDSGCRVNPREKPFLNFEEALAVAEQHATEALASGRWVPVEAVARPA</sequence>
<accession>A0A0G1A6U1</accession>
<reference evidence="1 2" key="1">
    <citation type="journal article" date="2015" name="Nature">
        <title>rRNA introns, odd ribosomes, and small enigmatic genomes across a large radiation of phyla.</title>
        <authorList>
            <person name="Brown C.T."/>
            <person name="Hug L.A."/>
            <person name="Thomas B.C."/>
            <person name="Sharon I."/>
            <person name="Castelle C.J."/>
            <person name="Singh A."/>
            <person name="Wilkins M.J."/>
            <person name="Williams K.H."/>
            <person name="Banfield J.F."/>
        </authorList>
    </citation>
    <scope>NUCLEOTIDE SEQUENCE [LARGE SCALE GENOMIC DNA]</scope>
</reference>
<evidence type="ECO:0000313" key="2">
    <source>
        <dbReference type="Proteomes" id="UP000034837"/>
    </source>
</evidence>
<organism evidence="1 2">
    <name type="scientific">Candidatus Magasanikbacteria bacterium GW2011_GWA2_42_32</name>
    <dbReference type="NCBI Taxonomy" id="1619039"/>
    <lineage>
        <taxon>Bacteria</taxon>
        <taxon>Candidatus Magasanikiibacteriota</taxon>
    </lineage>
</organism>
<dbReference type="EMBL" id="LCDO01000006">
    <property type="protein sequence ID" value="KKS56745.1"/>
    <property type="molecule type" value="Genomic_DNA"/>
</dbReference>
<comment type="caution">
    <text evidence="1">The sequence shown here is derived from an EMBL/GenBank/DDBJ whole genome shotgun (WGS) entry which is preliminary data.</text>
</comment>